<sequence>MTNLIELDSLEILVIIDNELDPISASPNPSIEQTGGFGEIAQRAPLPPGDRAIAELRMDNICCSAHGLSVMITGIRGSERHTLLFDTGPEESAFERNARRLRAELAQVEVVHLSHWHRDHSGGMIQALRMIHAAKVAAGRERDRVVVDLHPARPDFRGMTTSLGPVSLEADPSFDEIEATGAKVVKCDEVHTVLEDMFLVSGEIPRLTDYEQGVKRGLRYDTKTGQWSEDMRIADERFVMCKLKDKGLVMFTGCSHAGVVNASREAVRLGDNSPLYAVFGGYHLADADADLIANTVSDLQKLKPSSLIAGHCTGWRAKFEIEKTMPGKLVPSFVGSKFVL</sequence>
<dbReference type="InterPro" id="IPR036866">
    <property type="entry name" value="RibonucZ/Hydroxyglut_hydro"/>
</dbReference>
<evidence type="ECO:0000259" key="1">
    <source>
        <dbReference type="Pfam" id="PF00753"/>
    </source>
</evidence>
<dbReference type="GO" id="GO:0016740">
    <property type="term" value="F:transferase activity"/>
    <property type="evidence" value="ECO:0007669"/>
    <property type="project" value="TreeGrafter"/>
</dbReference>
<accession>A0AAQ3R543</accession>
<dbReference type="EMBL" id="CP138580">
    <property type="protein sequence ID" value="WPG97898.1"/>
    <property type="molecule type" value="Genomic_DNA"/>
</dbReference>
<dbReference type="CDD" id="cd07713">
    <property type="entry name" value="DHPS-like_MBL-fold"/>
    <property type="match status" value="1"/>
</dbReference>
<reference evidence="2 3" key="1">
    <citation type="submission" date="2023-11" db="EMBL/GenBank/DDBJ databases">
        <title>An acidophilic fungus is an integral part of prey digestion in a carnivorous sundew plant.</title>
        <authorList>
            <person name="Tsai I.J."/>
        </authorList>
    </citation>
    <scope>NUCLEOTIDE SEQUENCE [LARGE SCALE GENOMIC DNA]</scope>
    <source>
        <strain evidence="2">169a</strain>
    </source>
</reference>
<dbReference type="Gene3D" id="3.60.15.10">
    <property type="entry name" value="Ribonuclease Z/Hydroxyacylglutathione hydrolase-like"/>
    <property type="match status" value="1"/>
</dbReference>
<feature type="domain" description="Metallo-beta-lactamase" evidence="1">
    <location>
        <begin position="75"/>
        <end position="125"/>
    </location>
</feature>
<dbReference type="AlphaFoldDB" id="A0AAQ3R543"/>
<organism evidence="2 3">
    <name type="scientific">Acrodontium crateriforme</name>
    <dbReference type="NCBI Taxonomy" id="150365"/>
    <lineage>
        <taxon>Eukaryota</taxon>
        <taxon>Fungi</taxon>
        <taxon>Dikarya</taxon>
        <taxon>Ascomycota</taxon>
        <taxon>Pezizomycotina</taxon>
        <taxon>Dothideomycetes</taxon>
        <taxon>Dothideomycetidae</taxon>
        <taxon>Mycosphaerellales</taxon>
        <taxon>Teratosphaeriaceae</taxon>
        <taxon>Acrodontium</taxon>
    </lineage>
</organism>
<gene>
    <name evidence="2" type="ORF">R9X50_00068100</name>
</gene>
<dbReference type="PANTHER" id="PTHR13754:SF13">
    <property type="entry name" value="METALLO-BETA-LACTAMASE SUPERFAMILY PROTEIN (AFU_ORTHOLOGUE AFUA_3G07630)"/>
    <property type="match status" value="1"/>
</dbReference>
<dbReference type="InterPro" id="IPR052926">
    <property type="entry name" value="Metallo-beta-lactamase_dom"/>
</dbReference>
<dbReference type="InterPro" id="IPR001279">
    <property type="entry name" value="Metallo-B-lactamas"/>
</dbReference>
<dbReference type="PANTHER" id="PTHR13754">
    <property type="entry name" value="METALLO-BETA-LACTAMASE SUPERFAMILY PROTEIN"/>
    <property type="match status" value="1"/>
</dbReference>
<keyword evidence="3" id="KW-1185">Reference proteome</keyword>
<dbReference type="Proteomes" id="UP001303373">
    <property type="component" value="Chromosome 1"/>
</dbReference>
<dbReference type="InterPro" id="IPR041712">
    <property type="entry name" value="DHPS-like_MBL-fold"/>
</dbReference>
<dbReference type="Pfam" id="PF00753">
    <property type="entry name" value="Lactamase_B"/>
    <property type="match status" value="1"/>
</dbReference>
<proteinExistence type="predicted"/>
<protein>
    <recommendedName>
        <fullName evidence="1">Metallo-beta-lactamase domain-containing protein</fullName>
    </recommendedName>
</protein>
<name>A0AAQ3R543_9PEZI</name>
<evidence type="ECO:0000313" key="2">
    <source>
        <dbReference type="EMBL" id="WPG97898.1"/>
    </source>
</evidence>
<dbReference type="SUPFAM" id="SSF56281">
    <property type="entry name" value="Metallo-hydrolase/oxidoreductase"/>
    <property type="match status" value="1"/>
</dbReference>
<evidence type="ECO:0000313" key="3">
    <source>
        <dbReference type="Proteomes" id="UP001303373"/>
    </source>
</evidence>